<proteinExistence type="inferred from homology"/>
<evidence type="ECO:0000256" key="10">
    <source>
        <dbReference type="SAM" id="Phobius"/>
    </source>
</evidence>
<feature type="transmembrane region" description="Helical" evidence="10">
    <location>
        <begin position="488"/>
        <end position="514"/>
    </location>
</feature>
<sequence>MAESSNMVLTHPSISGDLIPLKNFNLLYQTSPSTSPKSTTSPLPDVADALVQYHNEILGGPPVTLTWQDVKVQTLHPDGTRRTLLDRISGFAEPFNLVAIVGAPKSGKTTLLRALSGRLLENESLEGEINLNGRRQQLTYGTAAYLTSEDVICEMLTVEENMYVASVLKLPPEMPMKRKLDIVEQIISDLALKESSSRQVGCCRNSKSLTQGERRRLVLAMEIVMRPRLLYLDEVTDGLKSSAALLYMTKVKLLAGEGRTVVACFQELNQSLFELFDYLLILASGRRVYFGEARFAHEHLTQSGLHSPVEQNLVDYFLQTQSEDYQDVITSMKFLQDLEKADGLGVEVPESIVKTLEVMYESSGICSQMAARLRGISSKKGAVLVHLASHATIATQIMILTYRFFISDLRDLGHYWARFTLSVLAMLLIGTVFANLDHSVESIQERASCLFLVYELLVYMTIGGVPYFHHDAKVFRMERVNVHYGAVAFLAGSFLSSLFILFSTALFPLCFVYFMVGLHPGFRYFFYSFLNLSVSLVASEGLMMTISAIVPVPHAGMIVAACIQTIFMLVAGYIARPNDIPRPIWTYPLSYLSFHRYGLWGLYQNEFLGLKFQQSSNHMNGLQVIHNLYHMNHPGKWGNLMVLLFMGFFYRAIYYILILVEDETMVKWRQNLCALYFQYGTHVPMAMKRFRERTCAAVT</sequence>
<comment type="similarity">
    <text evidence="2">Belongs to the ABC transporter superfamily. ABCG family. Eye pigment precursor importer (TC 3.A.1.204) subfamily.</text>
</comment>
<feature type="transmembrane region" description="Helical" evidence="10">
    <location>
        <begin position="382"/>
        <end position="404"/>
    </location>
</feature>
<dbReference type="OrthoDB" id="66620at2759"/>
<dbReference type="GO" id="GO:0016020">
    <property type="term" value="C:membrane"/>
    <property type="evidence" value="ECO:0007669"/>
    <property type="project" value="UniProtKB-SubCell"/>
</dbReference>
<evidence type="ECO:0000313" key="12">
    <source>
        <dbReference type="EMBL" id="KAH7277153.1"/>
    </source>
</evidence>
<dbReference type="GO" id="GO:0016887">
    <property type="term" value="F:ATP hydrolysis activity"/>
    <property type="evidence" value="ECO:0007669"/>
    <property type="project" value="InterPro"/>
</dbReference>
<accession>A0A8T2Q0M5</accession>
<dbReference type="PANTHER" id="PTHR48042">
    <property type="entry name" value="ABC TRANSPORTER G FAMILY MEMBER 11"/>
    <property type="match status" value="1"/>
</dbReference>
<organism evidence="12 13">
    <name type="scientific">Ceratopteris richardii</name>
    <name type="common">Triangle waterfern</name>
    <dbReference type="NCBI Taxonomy" id="49495"/>
    <lineage>
        <taxon>Eukaryota</taxon>
        <taxon>Viridiplantae</taxon>
        <taxon>Streptophyta</taxon>
        <taxon>Embryophyta</taxon>
        <taxon>Tracheophyta</taxon>
        <taxon>Polypodiopsida</taxon>
        <taxon>Polypodiidae</taxon>
        <taxon>Polypodiales</taxon>
        <taxon>Pteridineae</taxon>
        <taxon>Pteridaceae</taxon>
        <taxon>Parkerioideae</taxon>
        <taxon>Ceratopteris</taxon>
    </lineage>
</organism>
<dbReference type="Gene3D" id="3.40.50.300">
    <property type="entry name" value="P-loop containing nucleotide triphosphate hydrolases"/>
    <property type="match status" value="1"/>
</dbReference>
<evidence type="ECO:0000256" key="1">
    <source>
        <dbReference type="ARBA" id="ARBA00004141"/>
    </source>
</evidence>
<dbReference type="SUPFAM" id="SSF52540">
    <property type="entry name" value="P-loop containing nucleoside triphosphate hydrolases"/>
    <property type="match status" value="1"/>
</dbReference>
<keyword evidence="4" id="KW-0150">Chloroplast</keyword>
<keyword evidence="9 10" id="KW-0472">Membrane</keyword>
<protein>
    <recommendedName>
        <fullName evidence="11">ABC transporter domain-containing protein</fullName>
    </recommendedName>
</protein>
<dbReference type="EMBL" id="CM035444">
    <property type="protein sequence ID" value="KAH7277153.1"/>
    <property type="molecule type" value="Genomic_DNA"/>
</dbReference>
<evidence type="ECO:0000256" key="3">
    <source>
        <dbReference type="ARBA" id="ARBA00022448"/>
    </source>
</evidence>
<dbReference type="SMART" id="SM00382">
    <property type="entry name" value="AAA"/>
    <property type="match status" value="1"/>
</dbReference>
<keyword evidence="4" id="KW-0934">Plastid</keyword>
<dbReference type="GO" id="GO:0140359">
    <property type="term" value="F:ABC-type transporter activity"/>
    <property type="evidence" value="ECO:0007669"/>
    <property type="project" value="InterPro"/>
</dbReference>
<evidence type="ECO:0000256" key="4">
    <source>
        <dbReference type="ARBA" id="ARBA00022528"/>
    </source>
</evidence>
<gene>
    <name evidence="12" type="ORF">KP509_39G036500</name>
</gene>
<dbReference type="EMBL" id="CM035444">
    <property type="protein sequence ID" value="KAH7277154.1"/>
    <property type="molecule type" value="Genomic_DNA"/>
</dbReference>
<feature type="transmembrane region" description="Helical" evidence="10">
    <location>
        <begin position="637"/>
        <end position="660"/>
    </location>
</feature>
<evidence type="ECO:0000256" key="8">
    <source>
        <dbReference type="ARBA" id="ARBA00022989"/>
    </source>
</evidence>
<keyword evidence="8 10" id="KW-1133">Transmembrane helix</keyword>
<reference evidence="12" key="1">
    <citation type="submission" date="2021-08" db="EMBL/GenBank/DDBJ databases">
        <title>WGS assembly of Ceratopteris richardii.</title>
        <authorList>
            <person name="Marchant D.B."/>
            <person name="Chen G."/>
            <person name="Jenkins J."/>
            <person name="Shu S."/>
            <person name="Leebens-Mack J."/>
            <person name="Grimwood J."/>
            <person name="Schmutz J."/>
            <person name="Soltis P."/>
            <person name="Soltis D."/>
            <person name="Chen Z.-H."/>
        </authorList>
    </citation>
    <scope>NUCLEOTIDE SEQUENCE</scope>
    <source>
        <strain evidence="12">Whitten #5841</strain>
        <tissue evidence="12">Leaf</tissue>
    </source>
</reference>
<evidence type="ECO:0000256" key="6">
    <source>
        <dbReference type="ARBA" id="ARBA00022741"/>
    </source>
</evidence>
<evidence type="ECO:0000256" key="5">
    <source>
        <dbReference type="ARBA" id="ARBA00022692"/>
    </source>
</evidence>
<dbReference type="Pfam" id="PF00005">
    <property type="entry name" value="ABC_tran"/>
    <property type="match status" value="1"/>
</dbReference>
<dbReference type="Proteomes" id="UP000825935">
    <property type="component" value="Chromosome 39"/>
</dbReference>
<comment type="subcellular location">
    <subcellularLocation>
        <location evidence="1">Membrane</location>
        <topology evidence="1">Multi-pass membrane protein</topology>
    </subcellularLocation>
</comment>
<evidence type="ECO:0000259" key="11">
    <source>
        <dbReference type="PROSITE" id="PS50893"/>
    </source>
</evidence>
<feature type="domain" description="ABC transporter" evidence="11">
    <location>
        <begin position="70"/>
        <end position="309"/>
    </location>
</feature>
<dbReference type="GO" id="GO:0005524">
    <property type="term" value="F:ATP binding"/>
    <property type="evidence" value="ECO:0007669"/>
    <property type="project" value="UniProtKB-KW"/>
</dbReference>
<keyword evidence="6" id="KW-0547">Nucleotide-binding</keyword>
<keyword evidence="5 10" id="KW-0812">Transmembrane</keyword>
<keyword evidence="3" id="KW-0813">Transport</keyword>
<feature type="transmembrane region" description="Helical" evidence="10">
    <location>
        <begin position="555"/>
        <end position="575"/>
    </location>
</feature>
<dbReference type="OMA" id="STHMMEL"/>
<name>A0A8T2Q0M5_CERRI</name>
<dbReference type="Pfam" id="PF01061">
    <property type="entry name" value="ABC2_membrane"/>
    <property type="match status" value="1"/>
</dbReference>
<dbReference type="AlphaFoldDB" id="A0A8T2Q0M5"/>
<dbReference type="InterPro" id="IPR003593">
    <property type="entry name" value="AAA+_ATPase"/>
</dbReference>
<comment type="caution">
    <text evidence="12">The sequence shown here is derived from an EMBL/GenBank/DDBJ whole genome shotgun (WGS) entry which is preliminary data.</text>
</comment>
<dbReference type="PROSITE" id="PS50893">
    <property type="entry name" value="ABC_TRANSPORTER_2"/>
    <property type="match status" value="1"/>
</dbReference>
<feature type="transmembrane region" description="Helical" evidence="10">
    <location>
        <begin position="526"/>
        <end position="549"/>
    </location>
</feature>
<dbReference type="InterPro" id="IPR003439">
    <property type="entry name" value="ABC_transporter-like_ATP-bd"/>
</dbReference>
<evidence type="ECO:0000313" key="13">
    <source>
        <dbReference type="Proteomes" id="UP000825935"/>
    </source>
</evidence>
<dbReference type="PANTHER" id="PTHR48042:SF11">
    <property type="entry name" value="ABC TRANSPORTER G FAMILY MEMBER 11"/>
    <property type="match status" value="1"/>
</dbReference>
<evidence type="ECO:0000256" key="2">
    <source>
        <dbReference type="ARBA" id="ARBA00005814"/>
    </source>
</evidence>
<feature type="transmembrane region" description="Helical" evidence="10">
    <location>
        <begin position="448"/>
        <end position="468"/>
    </location>
</feature>
<dbReference type="InterPro" id="IPR013525">
    <property type="entry name" value="ABC2_TM"/>
</dbReference>
<evidence type="ECO:0000256" key="7">
    <source>
        <dbReference type="ARBA" id="ARBA00022840"/>
    </source>
</evidence>
<dbReference type="InterPro" id="IPR027417">
    <property type="entry name" value="P-loop_NTPase"/>
</dbReference>
<dbReference type="InterPro" id="IPR052215">
    <property type="entry name" value="Plant_ABCG"/>
</dbReference>
<keyword evidence="7" id="KW-0067">ATP-binding</keyword>
<feature type="transmembrane region" description="Helical" evidence="10">
    <location>
        <begin position="416"/>
        <end position="436"/>
    </location>
</feature>
<keyword evidence="13" id="KW-1185">Reference proteome</keyword>
<evidence type="ECO:0000256" key="9">
    <source>
        <dbReference type="ARBA" id="ARBA00023136"/>
    </source>
</evidence>